<reference evidence="11" key="1">
    <citation type="journal article" date="2019" name="Int. J. Syst. Evol. Microbiol.">
        <title>The Global Catalogue of Microorganisms (GCM) 10K type strain sequencing project: providing services to taxonomists for standard genome sequencing and annotation.</title>
        <authorList>
            <consortium name="The Broad Institute Genomics Platform"/>
            <consortium name="The Broad Institute Genome Sequencing Center for Infectious Disease"/>
            <person name="Wu L."/>
            <person name="Ma J."/>
        </authorList>
    </citation>
    <scope>NUCLEOTIDE SEQUENCE [LARGE SCALE GENOMIC DNA]</scope>
    <source>
        <strain evidence="11">KCTC 52042</strain>
    </source>
</reference>
<dbReference type="InterPro" id="IPR036942">
    <property type="entry name" value="Beta-barrel_TonB_sf"/>
</dbReference>
<dbReference type="RefSeq" id="WP_390301597.1">
    <property type="nucleotide sequence ID" value="NZ_JBHULI010000024.1"/>
</dbReference>
<dbReference type="SUPFAM" id="SSF49464">
    <property type="entry name" value="Carboxypeptidase regulatory domain-like"/>
    <property type="match status" value="1"/>
</dbReference>
<dbReference type="Gene3D" id="2.60.40.1120">
    <property type="entry name" value="Carboxypeptidase-like, regulatory domain"/>
    <property type="match status" value="1"/>
</dbReference>
<organism evidence="10 11">
    <name type="scientific">Gracilimonas halophila</name>
    <dbReference type="NCBI Taxonomy" id="1834464"/>
    <lineage>
        <taxon>Bacteria</taxon>
        <taxon>Pseudomonadati</taxon>
        <taxon>Balneolota</taxon>
        <taxon>Balneolia</taxon>
        <taxon>Balneolales</taxon>
        <taxon>Balneolaceae</taxon>
        <taxon>Gracilimonas</taxon>
    </lineage>
</organism>
<sequence>MDYYMKFAVLFLLLFHIPMQLSAQNTGNINGKVISGDKPVPSATVGIQSLNKGTFTNSEGEFSLLDIPPGEYVLSVSAVGFKPHKKNISVEQGKETYLEFDLRISVTELDQVVVTGTLKETSIKESPVKVSWISNEALKKSGSDNLMDAIKYINGLYKQVDCAVCGTSNIRINGMEGPYTSVLIDGMPVMGALASVYGLNGINPNIIESLEIIKGPNSTLYGSQAMGGVVNIITKNPKTAPLFSTQISTNTHSEHNINLSYSPKIDNAETLFSSSFYNSNAFIDENKDGFSDLTQDSRFTFYNKWRWDRGTFEKTSLAVKFYHEDRLGGVKEYSQQLRGSGQVYGESVITDRLEVFGTHDLPFESEKLSVNASFAYHDQDSYYGDYHYVASQQTAFANLIWDKPVSGNSDVLAGFSFQYDILDQTFNQQELPGGSEDRRFVPGVFLQYDKTFSPWIRTLSGIRVDHHNDHKLIYSPRLNLKISPDSHTTVRLNAGTGFRIVNLFTEEHEALTGSRRVVIEESLDPERSINLAFNLNRIIDVGEYSIINTDVDVFYTRFSNQIIPNYDTPNQIIYSNLSGHSVSRGVSVNLAHNFVIPLTYMVGFTVQDVYRFENGTKKDLLFSPNFTAVFNLTYSISDIGLTMDYTGRINGKMKLPEYPDRSDLSNTFTEQNLKLTKSFKNGVQFFMAGMNLFDYTQKNPLVAPQDPFSDEFATDYVFGPIQGRRFLMGISFDIK</sequence>
<evidence type="ECO:0000256" key="2">
    <source>
        <dbReference type="ARBA" id="ARBA00022448"/>
    </source>
</evidence>
<proteinExistence type="inferred from homology"/>
<dbReference type="Gene3D" id="2.170.130.10">
    <property type="entry name" value="TonB-dependent receptor, plug domain"/>
    <property type="match status" value="1"/>
</dbReference>
<keyword evidence="3 7" id="KW-1134">Transmembrane beta strand</keyword>
<comment type="similarity">
    <text evidence="7">Belongs to the TonB-dependent receptor family.</text>
</comment>
<dbReference type="Gene3D" id="2.40.170.20">
    <property type="entry name" value="TonB-dependent receptor, beta-barrel domain"/>
    <property type="match status" value="1"/>
</dbReference>
<feature type="chain" id="PRO_5045812131" evidence="8">
    <location>
        <begin position="24"/>
        <end position="735"/>
    </location>
</feature>
<keyword evidence="10" id="KW-0675">Receptor</keyword>
<dbReference type="InterPro" id="IPR012910">
    <property type="entry name" value="Plug_dom"/>
</dbReference>
<evidence type="ECO:0000256" key="7">
    <source>
        <dbReference type="PROSITE-ProRule" id="PRU01360"/>
    </source>
</evidence>
<evidence type="ECO:0000256" key="3">
    <source>
        <dbReference type="ARBA" id="ARBA00022452"/>
    </source>
</evidence>
<dbReference type="Pfam" id="PF07715">
    <property type="entry name" value="Plug"/>
    <property type="match status" value="1"/>
</dbReference>
<comment type="subcellular location">
    <subcellularLocation>
        <location evidence="1 7">Cell outer membrane</location>
        <topology evidence="1 7">Multi-pass membrane protein</topology>
    </subcellularLocation>
</comment>
<evidence type="ECO:0000256" key="4">
    <source>
        <dbReference type="ARBA" id="ARBA00022692"/>
    </source>
</evidence>
<comment type="caution">
    <text evidence="10">The sequence shown here is derived from an EMBL/GenBank/DDBJ whole genome shotgun (WGS) entry which is preliminary data.</text>
</comment>
<protein>
    <submittedName>
        <fullName evidence="10">TonB-dependent receptor plug domain-containing protein</fullName>
    </submittedName>
</protein>
<gene>
    <name evidence="10" type="ORF">ACFSVN_09615</name>
</gene>
<evidence type="ECO:0000259" key="9">
    <source>
        <dbReference type="Pfam" id="PF07715"/>
    </source>
</evidence>
<evidence type="ECO:0000256" key="6">
    <source>
        <dbReference type="ARBA" id="ARBA00023237"/>
    </source>
</evidence>
<dbReference type="InterPro" id="IPR037066">
    <property type="entry name" value="Plug_dom_sf"/>
</dbReference>
<dbReference type="PANTHER" id="PTHR30069:SF57">
    <property type="entry name" value="TONB-DEPENDENT RECEPTOR"/>
    <property type="match status" value="1"/>
</dbReference>
<evidence type="ECO:0000313" key="11">
    <source>
        <dbReference type="Proteomes" id="UP001597460"/>
    </source>
</evidence>
<keyword evidence="11" id="KW-1185">Reference proteome</keyword>
<keyword evidence="5 7" id="KW-0472">Membrane</keyword>
<dbReference type="PANTHER" id="PTHR30069">
    <property type="entry name" value="TONB-DEPENDENT OUTER MEMBRANE RECEPTOR"/>
    <property type="match status" value="1"/>
</dbReference>
<keyword evidence="2 7" id="KW-0813">Transport</keyword>
<evidence type="ECO:0000256" key="5">
    <source>
        <dbReference type="ARBA" id="ARBA00023136"/>
    </source>
</evidence>
<dbReference type="InterPro" id="IPR008969">
    <property type="entry name" value="CarboxyPept-like_regulatory"/>
</dbReference>
<dbReference type="EMBL" id="JBHULI010000024">
    <property type="protein sequence ID" value="MFD2532701.1"/>
    <property type="molecule type" value="Genomic_DNA"/>
</dbReference>
<name>A0ABW5JIW5_9BACT</name>
<evidence type="ECO:0000313" key="10">
    <source>
        <dbReference type="EMBL" id="MFD2532701.1"/>
    </source>
</evidence>
<accession>A0ABW5JIW5</accession>
<feature type="signal peptide" evidence="8">
    <location>
        <begin position="1"/>
        <end position="23"/>
    </location>
</feature>
<dbReference type="SUPFAM" id="SSF56935">
    <property type="entry name" value="Porins"/>
    <property type="match status" value="1"/>
</dbReference>
<evidence type="ECO:0000256" key="8">
    <source>
        <dbReference type="SAM" id="SignalP"/>
    </source>
</evidence>
<keyword evidence="4 7" id="KW-0812">Transmembrane</keyword>
<keyword evidence="8" id="KW-0732">Signal</keyword>
<dbReference type="InterPro" id="IPR039426">
    <property type="entry name" value="TonB-dep_rcpt-like"/>
</dbReference>
<feature type="domain" description="TonB-dependent receptor plug" evidence="9">
    <location>
        <begin position="123"/>
        <end position="229"/>
    </location>
</feature>
<dbReference type="Pfam" id="PF13715">
    <property type="entry name" value="CarbopepD_reg_2"/>
    <property type="match status" value="1"/>
</dbReference>
<dbReference type="PROSITE" id="PS52016">
    <property type="entry name" value="TONB_DEPENDENT_REC_3"/>
    <property type="match status" value="1"/>
</dbReference>
<keyword evidence="6 7" id="KW-0998">Cell outer membrane</keyword>
<evidence type="ECO:0000256" key="1">
    <source>
        <dbReference type="ARBA" id="ARBA00004571"/>
    </source>
</evidence>
<dbReference type="Proteomes" id="UP001597460">
    <property type="component" value="Unassembled WGS sequence"/>
</dbReference>